<feature type="compositionally biased region" description="Low complexity" evidence="1">
    <location>
        <begin position="11"/>
        <end position="23"/>
    </location>
</feature>
<evidence type="ECO:0000313" key="2">
    <source>
        <dbReference type="EMBL" id="KAK0429818.1"/>
    </source>
</evidence>
<evidence type="ECO:0000313" key="3">
    <source>
        <dbReference type="Proteomes" id="UP001175226"/>
    </source>
</evidence>
<feature type="compositionally biased region" description="Acidic residues" evidence="1">
    <location>
        <begin position="83"/>
        <end position="95"/>
    </location>
</feature>
<proteinExistence type="predicted"/>
<keyword evidence="3" id="KW-1185">Reference proteome</keyword>
<dbReference type="Proteomes" id="UP001175226">
    <property type="component" value="Unassembled WGS sequence"/>
</dbReference>
<feature type="region of interest" description="Disordered" evidence="1">
    <location>
        <begin position="78"/>
        <end position="168"/>
    </location>
</feature>
<reference evidence="2" key="1">
    <citation type="submission" date="2023-06" db="EMBL/GenBank/DDBJ databases">
        <authorList>
            <consortium name="Lawrence Berkeley National Laboratory"/>
            <person name="Ahrendt S."/>
            <person name="Sahu N."/>
            <person name="Indic B."/>
            <person name="Wong-Bajracharya J."/>
            <person name="Merenyi Z."/>
            <person name="Ke H.-M."/>
            <person name="Monk M."/>
            <person name="Kocsube S."/>
            <person name="Drula E."/>
            <person name="Lipzen A."/>
            <person name="Balint B."/>
            <person name="Henrissat B."/>
            <person name="Andreopoulos B."/>
            <person name="Martin F.M."/>
            <person name="Harder C.B."/>
            <person name="Rigling D."/>
            <person name="Ford K.L."/>
            <person name="Foster G.D."/>
            <person name="Pangilinan J."/>
            <person name="Papanicolaou A."/>
            <person name="Barry K."/>
            <person name="LaButti K."/>
            <person name="Viragh M."/>
            <person name="Koriabine M."/>
            <person name="Yan M."/>
            <person name="Riley R."/>
            <person name="Champramary S."/>
            <person name="Plett K.L."/>
            <person name="Tsai I.J."/>
            <person name="Slot J."/>
            <person name="Sipos G."/>
            <person name="Plett J."/>
            <person name="Nagy L.G."/>
            <person name="Grigoriev I.V."/>
        </authorList>
    </citation>
    <scope>NUCLEOTIDE SEQUENCE</scope>
    <source>
        <strain evidence="2">FPL87.14</strain>
    </source>
</reference>
<accession>A0AA39ISW9</accession>
<feature type="region of interest" description="Disordered" evidence="1">
    <location>
        <begin position="582"/>
        <end position="621"/>
    </location>
</feature>
<feature type="compositionally biased region" description="Basic and acidic residues" evidence="1">
    <location>
        <begin position="147"/>
        <end position="160"/>
    </location>
</feature>
<sequence length="621" mass="67186">MPPKGSRRTTPRPTSTNATPTPSLVDGKSTRKPLSIHAPCKSGLPPLSMFFKETAPQPSITAEDKGGLVLTETVKEGTMEVQVTDDQESGTEEVADVAPKDSAAMAESVMRKRKSIDETEGTTAPTGVEDPFFEAETSPPLSPLPDPEERREQKKPRLQESDEEDGLEDTAELVDYGGMYDDIDDNAAMKAELRRFEAELIAKYRRPTPVPSPVQRGSLSSRGRARMMSKFTHATTQKAPETIPSPPHTAGVLATQHSSFSAPATSNPPAFRSTHAFTAPTPDYTMGAAAPLPIAYMPIRPSSHTEKHGLTKEFMMDNLDHTLFSRASANAIGAKVWVIEYDKGYQMSSFDTVMKLKSAIPALVGEQIPSLDIIPPVAVTAPPNRTNSRPVGFLVTGLTKHAAQEITSENAGIWATEQIQFLAVPFEPEITKFTLTLDRFTLLPNQYRIVQETIADTLISNLNVFSFVESNHDAFPSMDMNTVYEQILQSIEAEPVSLSASPSGKGGKARVVWNILITSPMQISSRHAQWIQLLKSLKYMHRLGTGGLGVPIQSPLSCNRCKIQGHVVTACPLPLLPDWLGPPPITPGQLQSTTAGPSGSGSHNNGSGGNYVKQGGSSNRN</sequence>
<comment type="caution">
    <text evidence="2">The sequence shown here is derived from an EMBL/GenBank/DDBJ whole genome shotgun (WGS) entry which is preliminary data.</text>
</comment>
<organism evidence="2 3">
    <name type="scientific">Armillaria borealis</name>
    <dbReference type="NCBI Taxonomy" id="47425"/>
    <lineage>
        <taxon>Eukaryota</taxon>
        <taxon>Fungi</taxon>
        <taxon>Dikarya</taxon>
        <taxon>Basidiomycota</taxon>
        <taxon>Agaricomycotina</taxon>
        <taxon>Agaricomycetes</taxon>
        <taxon>Agaricomycetidae</taxon>
        <taxon>Agaricales</taxon>
        <taxon>Marasmiineae</taxon>
        <taxon>Physalacriaceae</taxon>
        <taxon>Armillaria</taxon>
    </lineage>
</organism>
<dbReference type="AlphaFoldDB" id="A0AA39ISW9"/>
<feature type="region of interest" description="Disordered" evidence="1">
    <location>
        <begin position="1"/>
        <end position="45"/>
    </location>
</feature>
<feature type="compositionally biased region" description="Low complexity" evidence="1">
    <location>
        <begin position="596"/>
        <end position="605"/>
    </location>
</feature>
<feature type="compositionally biased region" description="Basic residues" evidence="1">
    <location>
        <begin position="1"/>
        <end position="10"/>
    </location>
</feature>
<protein>
    <submittedName>
        <fullName evidence="2">Uncharacterized protein</fullName>
    </submittedName>
</protein>
<gene>
    <name evidence="2" type="ORF">EV421DRAFT_1914040</name>
</gene>
<dbReference type="EMBL" id="JAUEPT010000208">
    <property type="protein sequence ID" value="KAK0429818.1"/>
    <property type="molecule type" value="Genomic_DNA"/>
</dbReference>
<evidence type="ECO:0000256" key="1">
    <source>
        <dbReference type="SAM" id="MobiDB-lite"/>
    </source>
</evidence>
<name>A0AA39ISW9_9AGAR</name>